<sequence length="330" mass="35892">MAMQTGVSSSKIIILLGAGLTGSAVLRSGRLSDVISELQELMKGVNNVDISSHYNGALLTAQIQKLAQEVRELASSSPVRVFNGDNMSNGFASYILPAAAVGAAGYCYMWWKGWSLSDVMFVTKRNMANAVATVSKQLDQVSTTLALTKKHLTNRLENIDCKVEEQKETSKFILNEVNDLKTGLSQIGFDIDEIQRMVTGLEGKIGFLEDKQDTTNAGIWYLCQAVGGIKDGINTKFFEDASAKFSLDNSSPSFSEEISSAKGLQFLNAYPQSLDHTSEPICENTNTITTLLEKDDHIHKNKLSKNIVMRAGALHRSITTCGVSLSGHLV</sequence>
<keyword evidence="3" id="KW-1185">Reference proteome</keyword>
<dbReference type="PANTHER" id="PTHR46667:SF1">
    <property type="entry name" value="OS09G0482740 PROTEIN"/>
    <property type="match status" value="1"/>
</dbReference>
<dbReference type="AlphaFoldDB" id="A0A0K9Q163"/>
<name>A0A0K9Q163_ZOSMR</name>
<evidence type="ECO:0000259" key="1">
    <source>
        <dbReference type="Pfam" id="PF07889"/>
    </source>
</evidence>
<reference evidence="3" key="1">
    <citation type="journal article" date="2016" name="Nature">
        <title>The genome of the seagrass Zostera marina reveals angiosperm adaptation to the sea.</title>
        <authorList>
            <person name="Olsen J.L."/>
            <person name="Rouze P."/>
            <person name="Verhelst B."/>
            <person name="Lin Y.-C."/>
            <person name="Bayer T."/>
            <person name="Collen J."/>
            <person name="Dattolo E."/>
            <person name="De Paoli E."/>
            <person name="Dittami S."/>
            <person name="Maumus F."/>
            <person name="Michel G."/>
            <person name="Kersting A."/>
            <person name="Lauritano C."/>
            <person name="Lohaus R."/>
            <person name="Toepel M."/>
            <person name="Tonon T."/>
            <person name="Vanneste K."/>
            <person name="Amirebrahimi M."/>
            <person name="Brakel J."/>
            <person name="Bostroem C."/>
            <person name="Chovatia M."/>
            <person name="Grimwood J."/>
            <person name="Jenkins J.W."/>
            <person name="Jueterbock A."/>
            <person name="Mraz A."/>
            <person name="Stam W.T."/>
            <person name="Tice H."/>
            <person name="Bornberg-Bauer E."/>
            <person name="Green P.J."/>
            <person name="Pearson G.A."/>
            <person name="Procaccini G."/>
            <person name="Duarte C.M."/>
            <person name="Schmutz J."/>
            <person name="Reusch T.B.H."/>
            <person name="Van de Peer Y."/>
        </authorList>
    </citation>
    <scope>NUCLEOTIDE SEQUENCE [LARGE SCALE GENOMIC DNA]</scope>
    <source>
        <strain evidence="3">cv. Finnish</strain>
    </source>
</reference>
<organism evidence="2 3">
    <name type="scientific">Zostera marina</name>
    <name type="common">Eelgrass</name>
    <dbReference type="NCBI Taxonomy" id="29655"/>
    <lineage>
        <taxon>Eukaryota</taxon>
        <taxon>Viridiplantae</taxon>
        <taxon>Streptophyta</taxon>
        <taxon>Embryophyta</taxon>
        <taxon>Tracheophyta</taxon>
        <taxon>Spermatophyta</taxon>
        <taxon>Magnoliopsida</taxon>
        <taxon>Liliopsida</taxon>
        <taxon>Zosteraceae</taxon>
        <taxon>Zostera</taxon>
    </lineage>
</organism>
<protein>
    <recommendedName>
        <fullName evidence="1">DUF1664 domain-containing protein</fullName>
    </recommendedName>
</protein>
<gene>
    <name evidence="2" type="ORF">ZOSMA_132G00100</name>
</gene>
<dbReference type="EMBL" id="LFYR01000379">
    <property type="protein sequence ID" value="KMZ74237.1"/>
    <property type="molecule type" value="Genomic_DNA"/>
</dbReference>
<feature type="domain" description="DUF1664" evidence="1">
    <location>
        <begin position="91"/>
        <end position="212"/>
    </location>
</feature>
<comment type="caution">
    <text evidence="2">The sequence shown here is derived from an EMBL/GenBank/DDBJ whole genome shotgun (WGS) entry which is preliminary data.</text>
</comment>
<dbReference type="OrthoDB" id="544175at2759"/>
<dbReference type="OMA" id="QDMTNSG"/>
<dbReference type="Proteomes" id="UP000036987">
    <property type="component" value="Unassembled WGS sequence"/>
</dbReference>
<evidence type="ECO:0000313" key="2">
    <source>
        <dbReference type="EMBL" id="KMZ74237.1"/>
    </source>
</evidence>
<evidence type="ECO:0000313" key="3">
    <source>
        <dbReference type="Proteomes" id="UP000036987"/>
    </source>
</evidence>
<dbReference type="InterPro" id="IPR012458">
    <property type="entry name" value="DUF1664"/>
</dbReference>
<accession>A0A0K9Q163</accession>
<dbReference type="Pfam" id="PF07889">
    <property type="entry name" value="DUF1664"/>
    <property type="match status" value="1"/>
</dbReference>
<dbReference type="PANTHER" id="PTHR46667">
    <property type="entry name" value="OS05G0182700 PROTEIN"/>
    <property type="match status" value="1"/>
</dbReference>
<proteinExistence type="predicted"/>